<evidence type="ECO:0000313" key="8">
    <source>
        <dbReference type="Proteomes" id="UP000236735"/>
    </source>
</evidence>
<feature type="transmembrane region" description="Helical" evidence="5">
    <location>
        <begin position="735"/>
        <end position="755"/>
    </location>
</feature>
<dbReference type="InterPro" id="IPR011990">
    <property type="entry name" value="TPR-like_helical_dom_sf"/>
</dbReference>
<dbReference type="InterPro" id="IPR025738">
    <property type="entry name" value="BatD"/>
</dbReference>
<evidence type="ECO:0000256" key="3">
    <source>
        <dbReference type="PROSITE-ProRule" id="PRU00339"/>
    </source>
</evidence>
<evidence type="ECO:0000256" key="5">
    <source>
        <dbReference type="SAM" id="Phobius"/>
    </source>
</evidence>
<evidence type="ECO:0000256" key="4">
    <source>
        <dbReference type="SAM" id="MobiDB-lite"/>
    </source>
</evidence>
<feature type="transmembrane region" description="Helical" evidence="5">
    <location>
        <begin position="612"/>
        <end position="630"/>
    </location>
</feature>
<dbReference type="Pfam" id="PF07719">
    <property type="entry name" value="TPR_2"/>
    <property type="match status" value="1"/>
</dbReference>
<dbReference type="Proteomes" id="UP000236735">
    <property type="component" value="Unassembled WGS sequence"/>
</dbReference>
<evidence type="ECO:0000256" key="1">
    <source>
        <dbReference type="ARBA" id="ARBA00022737"/>
    </source>
</evidence>
<dbReference type="PROSITE" id="PS50005">
    <property type="entry name" value="TPR"/>
    <property type="match status" value="1"/>
</dbReference>
<evidence type="ECO:0000256" key="6">
    <source>
        <dbReference type="SAM" id="SignalP"/>
    </source>
</evidence>
<dbReference type="Gene3D" id="1.25.40.10">
    <property type="entry name" value="Tetratricopeptide repeat domain"/>
    <property type="match status" value="1"/>
</dbReference>
<dbReference type="InterPro" id="IPR013105">
    <property type="entry name" value="TPR_2"/>
</dbReference>
<keyword evidence="5" id="KW-0472">Membrane</keyword>
<dbReference type="EMBL" id="FNUV01000005">
    <property type="protein sequence ID" value="SEF92177.1"/>
    <property type="molecule type" value="Genomic_DNA"/>
</dbReference>
<feature type="transmembrane region" description="Helical" evidence="5">
    <location>
        <begin position="764"/>
        <end position="783"/>
    </location>
</feature>
<accession>A0A1H5W050</accession>
<feature type="repeat" description="TPR" evidence="3">
    <location>
        <begin position="660"/>
        <end position="693"/>
    </location>
</feature>
<keyword evidence="5" id="KW-1133">Transmembrane helix</keyword>
<name>A0A1H5W050_XYLRU</name>
<keyword evidence="2 3" id="KW-0802">TPR repeat</keyword>
<evidence type="ECO:0000313" key="7">
    <source>
        <dbReference type="EMBL" id="SEF92177.1"/>
    </source>
</evidence>
<protein>
    <submittedName>
        <fullName evidence="7">Tetratricopeptide repeat-containing protein</fullName>
    </submittedName>
</protein>
<dbReference type="Gene3D" id="2.30.30.40">
    <property type="entry name" value="SH3 Domains"/>
    <property type="match status" value="1"/>
</dbReference>
<feature type="signal peptide" evidence="6">
    <location>
        <begin position="1"/>
        <end position="19"/>
    </location>
</feature>
<keyword evidence="6" id="KW-0732">Signal</keyword>
<dbReference type="AlphaFoldDB" id="A0A1H5W050"/>
<evidence type="ECO:0000256" key="2">
    <source>
        <dbReference type="ARBA" id="ARBA00022803"/>
    </source>
</evidence>
<dbReference type="SUPFAM" id="SSF48452">
    <property type="entry name" value="TPR-like"/>
    <property type="match status" value="1"/>
</dbReference>
<dbReference type="PANTHER" id="PTHR40940">
    <property type="entry name" value="PROTEIN BATD-RELATED"/>
    <property type="match status" value="1"/>
</dbReference>
<sequence>MKRIAIIVYMMMVAIMAIAQNLVGSAPSHVAVGEQFRLTYKVNTQDVSEFRAGNIPNELEVLIGPNRSMQSSYQMINGHTSSTSSITYTYIVAATKNGTYTIPPAHVTIGGKTIASNAIKIQVSGSAQGNSSSRQRQNDDDDVEMRDAGSRISGSDLFIRVSASKKRVHEQEPILLTYKVYTLVSLTQLRGDMPDLKSFYTQEVDLPQQKSFSIEHVNGRPYRTCTWSQYVMFPQMTGKLQIPSITFEGIVVQQNRNVDPFEAFFNGGSGYIEVKKKIVAPGIEIQVDPLPERPANFSGGVGQFNISAQLNKTETKANDPVSMRIIVSGSGNLKLIKEPVVQFPKDFDKYEAKITDKTKLTANGLEGSKIYDILFVPRHQGKYEIPPVEFTYFDTATNSYKTARSENFVLDVEKGSEIGSVSDFSGQEDLKELNKDIRFIKTGKISQQGVDNFFFGSTTYWICLIALALLFISLFVVFRQRAIDNANVTKMRGKKANKVATKRLKKASRLMADNKSDQFYDEVLRALWGYVGDKLNMPVEHLSHDNISQRLTERQVDADVVAQFMEALDECEFERYAPGDPKGNMNKVYEKAMTAIEKIEETMRKRRSTKSAITVVLLLFLLPLSSQAVTKTEADSAYVRGQYQQAISDYETLLKNGASAELYYNLGNSYYRTENITRAVLNYERALLLSPGDRDIRFNLQLAQSKTIDKIVPESEMFFITWYHSLVNLMSVDGWARTALISLSLVIILLLVYLFSERIMLRKIGFFGGFALLLLFLFSNLFASQQKQNLIYRKGAIVISPSVAVKSTPAKNGTDLFILHEGTKVNITDGSMKGWKEIRLADGKEGWIESSKIEII</sequence>
<feature type="region of interest" description="Disordered" evidence="4">
    <location>
        <begin position="125"/>
        <end position="148"/>
    </location>
</feature>
<dbReference type="SMART" id="SM00028">
    <property type="entry name" value="TPR"/>
    <property type="match status" value="1"/>
</dbReference>
<organism evidence="7 8">
    <name type="scientific">Xylanibacter ruminicola</name>
    <name type="common">Prevotella ruminicola</name>
    <dbReference type="NCBI Taxonomy" id="839"/>
    <lineage>
        <taxon>Bacteria</taxon>
        <taxon>Pseudomonadati</taxon>
        <taxon>Bacteroidota</taxon>
        <taxon>Bacteroidia</taxon>
        <taxon>Bacteroidales</taxon>
        <taxon>Prevotellaceae</taxon>
        <taxon>Xylanibacter</taxon>
    </lineage>
</organism>
<reference evidence="7 8" key="1">
    <citation type="submission" date="2016-10" db="EMBL/GenBank/DDBJ databases">
        <authorList>
            <person name="de Groot N.N."/>
        </authorList>
    </citation>
    <scope>NUCLEOTIDE SEQUENCE [LARGE SCALE GENOMIC DNA]</scope>
    <source>
        <strain evidence="7 8">AR32</strain>
    </source>
</reference>
<dbReference type="PANTHER" id="PTHR40940:SF2">
    <property type="entry name" value="BATD"/>
    <property type="match status" value="1"/>
</dbReference>
<dbReference type="InterPro" id="IPR019734">
    <property type="entry name" value="TPR_rpt"/>
</dbReference>
<dbReference type="RefSeq" id="WP_181020812.1">
    <property type="nucleotide sequence ID" value="NZ_FNUV01000005.1"/>
</dbReference>
<proteinExistence type="predicted"/>
<keyword evidence="1" id="KW-0677">Repeat</keyword>
<feature type="transmembrane region" description="Helical" evidence="5">
    <location>
        <begin position="459"/>
        <end position="478"/>
    </location>
</feature>
<dbReference type="PROSITE" id="PS50293">
    <property type="entry name" value="TPR_REGION"/>
    <property type="match status" value="1"/>
</dbReference>
<keyword evidence="5" id="KW-0812">Transmembrane</keyword>
<feature type="chain" id="PRO_5009287781" evidence="6">
    <location>
        <begin position="20"/>
        <end position="856"/>
    </location>
</feature>
<gene>
    <name evidence="7" type="ORF">SAMN05216354_2124</name>
</gene>
<dbReference type="Pfam" id="PF13584">
    <property type="entry name" value="BatD"/>
    <property type="match status" value="3"/>
</dbReference>